<dbReference type="CDD" id="cd01143">
    <property type="entry name" value="YvrC"/>
    <property type="match status" value="1"/>
</dbReference>
<organism evidence="3 4">
    <name type="scientific">Pyrinomonas methylaliphatogenes</name>
    <dbReference type="NCBI Taxonomy" id="454194"/>
    <lineage>
        <taxon>Bacteria</taxon>
        <taxon>Pseudomonadati</taxon>
        <taxon>Acidobacteriota</taxon>
        <taxon>Blastocatellia</taxon>
        <taxon>Blastocatellales</taxon>
        <taxon>Pyrinomonadaceae</taxon>
        <taxon>Pyrinomonas</taxon>
    </lineage>
</organism>
<dbReference type="RefSeq" id="WP_083437779.1">
    <property type="nucleotide sequence ID" value="NZ_CBXV010000007.1"/>
</dbReference>
<evidence type="ECO:0000256" key="1">
    <source>
        <dbReference type="ARBA" id="ARBA00022729"/>
    </source>
</evidence>
<dbReference type="AlphaFoldDB" id="A0A0B6WYF3"/>
<dbReference type="Gene3D" id="3.40.50.1980">
    <property type="entry name" value="Nitrogenase molybdenum iron protein domain"/>
    <property type="match status" value="2"/>
</dbReference>
<evidence type="ECO:0000259" key="2">
    <source>
        <dbReference type="PROSITE" id="PS50983"/>
    </source>
</evidence>
<dbReference type="STRING" id="454194.PYK22_02118"/>
<dbReference type="Pfam" id="PF01497">
    <property type="entry name" value="Peripla_BP_2"/>
    <property type="match status" value="1"/>
</dbReference>
<protein>
    <submittedName>
        <fullName evidence="3">ABC-type Fe3+-hydroxamate transport system, periplasmic component</fullName>
    </submittedName>
</protein>
<accession>A0A0B6WYF3</accession>
<reference evidence="3 4" key="2">
    <citation type="submission" date="2015-01" db="EMBL/GenBank/DDBJ databases">
        <title>Complete genome sequence of Pyrinomonas methylaliphatogenes type strain K22T.</title>
        <authorList>
            <person name="Lee K.C.Y."/>
            <person name="Power J.F."/>
            <person name="Dunfield P.F."/>
            <person name="Morgan X.C."/>
            <person name="Huttenhower C."/>
            <person name="Stott M.B."/>
        </authorList>
    </citation>
    <scope>NUCLEOTIDE SEQUENCE [LARGE SCALE GENOMIC DNA]</scope>
    <source>
        <strain evidence="3 4">K22</strain>
    </source>
</reference>
<dbReference type="Proteomes" id="UP000031518">
    <property type="component" value="Unassembled WGS sequence"/>
</dbReference>
<keyword evidence="1" id="KW-0732">Signal</keyword>
<proteinExistence type="predicted"/>
<dbReference type="PROSITE" id="PS50983">
    <property type="entry name" value="FE_B12_PBP"/>
    <property type="match status" value="1"/>
</dbReference>
<dbReference type="InterPro" id="IPR050902">
    <property type="entry name" value="ABC_Transporter_SBP"/>
</dbReference>
<sequence length="316" mass="34209">MICGRKTDEPPIARAALARLLALALSFSVLSLCCQRAALNHVAQRPRRIISLSPSITEILYGIGAFDRVVAVSDYCQYPPEVERLPRVGGWSNPNVERIASLQPDLVIVTEAQAPFVRDRLEGLGIKTLAVPGQTLEDAFTAMRLIGEATGNHAEAERLIAQTRAALEEISQRARGLNRPRVLCIVDRVPGTLRDLYAATEGSFLCDLIKIAGGEPVAPPAGIGYGRISKEAVVALDPDVIIDMVQGAQGRFAEDPVAVWKAELPQLKAVREERVHPIRDPSVLHPSQFVGATARLFAEIIHPEVFKASAAPDARS</sequence>
<dbReference type="PANTHER" id="PTHR30535:SF34">
    <property type="entry name" value="MOLYBDATE-BINDING PROTEIN MOLA"/>
    <property type="match status" value="1"/>
</dbReference>
<dbReference type="PANTHER" id="PTHR30535">
    <property type="entry name" value="VITAMIN B12-BINDING PROTEIN"/>
    <property type="match status" value="1"/>
</dbReference>
<dbReference type="SUPFAM" id="SSF53807">
    <property type="entry name" value="Helical backbone' metal receptor"/>
    <property type="match status" value="1"/>
</dbReference>
<keyword evidence="4" id="KW-1185">Reference proteome</keyword>
<name>A0A0B6WYF3_9BACT</name>
<evidence type="ECO:0000313" key="3">
    <source>
        <dbReference type="EMBL" id="CDM66106.1"/>
    </source>
</evidence>
<evidence type="ECO:0000313" key="4">
    <source>
        <dbReference type="Proteomes" id="UP000031518"/>
    </source>
</evidence>
<dbReference type="InterPro" id="IPR054828">
    <property type="entry name" value="Vit_B12_bind_prot"/>
</dbReference>
<dbReference type="InterPro" id="IPR002491">
    <property type="entry name" value="ABC_transptr_periplasmic_BD"/>
</dbReference>
<reference evidence="3 4" key="1">
    <citation type="submission" date="2013-12" db="EMBL/GenBank/DDBJ databases">
        <authorList>
            <person name="Stott M."/>
        </authorList>
    </citation>
    <scope>NUCLEOTIDE SEQUENCE [LARGE SCALE GENOMIC DNA]</scope>
    <source>
        <strain evidence="3 4">K22</strain>
    </source>
</reference>
<dbReference type="OrthoDB" id="9816357at2"/>
<feature type="domain" description="Fe/B12 periplasmic-binding" evidence="2">
    <location>
        <begin position="48"/>
        <end position="309"/>
    </location>
</feature>
<gene>
    <name evidence="3" type="ORF">PYK22_02118</name>
</gene>
<dbReference type="EMBL" id="CBXV010000007">
    <property type="protein sequence ID" value="CDM66106.1"/>
    <property type="molecule type" value="Genomic_DNA"/>
</dbReference>
<dbReference type="NCBIfam" id="NF038402">
    <property type="entry name" value="TroA_like"/>
    <property type="match status" value="1"/>
</dbReference>